<dbReference type="SUPFAM" id="SSF53474">
    <property type="entry name" value="alpha/beta-Hydrolases"/>
    <property type="match status" value="1"/>
</dbReference>
<dbReference type="Gene3D" id="2.30.38.10">
    <property type="entry name" value="Luciferase, Domain 3"/>
    <property type="match status" value="1"/>
</dbReference>
<feature type="transmembrane region" description="Helical" evidence="5">
    <location>
        <begin position="1464"/>
        <end position="1485"/>
    </location>
</feature>
<feature type="domain" description="Carrier" evidence="6">
    <location>
        <begin position="994"/>
        <end position="1074"/>
    </location>
</feature>
<dbReference type="NCBIfam" id="TIGR01733">
    <property type="entry name" value="AA-adenyl-dom"/>
    <property type="match status" value="1"/>
</dbReference>
<dbReference type="Pfam" id="PF00975">
    <property type="entry name" value="Thioesterase"/>
    <property type="match status" value="1"/>
</dbReference>
<dbReference type="GO" id="GO:0005737">
    <property type="term" value="C:cytoplasm"/>
    <property type="evidence" value="ECO:0007669"/>
    <property type="project" value="TreeGrafter"/>
</dbReference>
<evidence type="ECO:0000313" key="7">
    <source>
        <dbReference type="EMBL" id="SBT46014.1"/>
    </source>
</evidence>
<dbReference type="InterPro" id="IPR023213">
    <property type="entry name" value="CAT-like_dom_sf"/>
</dbReference>
<evidence type="ECO:0000256" key="1">
    <source>
        <dbReference type="ARBA" id="ARBA00001957"/>
    </source>
</evidence>
<feature type="region of interest" description="Disordered" evidence="4">
    <location>
        <begin position="1366"/>
        <end position="1395"/>
    </location>
</feature>
<evidence type="ECO:0000256" key="2">
    <source>
        <dbReference type="ARBA" id="ARBA00022450"/>
    </source>
</evidence>
<dbReference type="FunFam" id="2.30.38.10:FF:000001">
    <property type="entry name" value="Non-ribosomal peptide synthetase PvdI"/>
    <property type="match status" value="1"/>
</dbReference>
<dbReference type="InterPro" id="IPR006162">
    <property type="entry name" value="Ppantetheine_attach_site"/>
</dbReference>
<dbReference type="Pfam" id="PF00550">
    <property type="entry name" value="PP-binding"/>
    <property type="match status" value="1"/>
</dbReference>
<dbReference type="Gene3D" id="3.30.559.30">
    <property type="entry name" value="Nonribosomal peptide synthetase, condensation domain"/>
    <property type="match status" value="1"/>
</dbReference>
<dbReference type="InterPro" id="IPR045851">
    <property type="entry name" value="AMP-bd_C_sf"/>
</dbReference>
<dbReference type="InterPro" id="IPR020806">
    <property type="entry name" value="PKS_PP-bd"/>
</dbReference>
<evidence type="ECO:0000313" key="8">
    <source>
        <dbReference type="Proteomes" id="UP000198765"/>
    </source>
</evidence>
<proteinExistence type="predicted"/>
<name>A0A1A8ZQ76_9ACTN</name>
<feature type="transmembrane region" description="Helical" evidence="5">
    <location>
        <begin position="1558"/>
        <end position="1578"/>
    </location>
</feature>
<dbReference type="InterPro" id="IPR001242">
    <property type="entry name" value="Condensation_dom"/>
</dbReference>
<dbReference type="Pfam" id="PF13193">
    <property type="entry name" value="AMP-binding_C"/>
    <property type="match status" value="1"/>
</dbReference>
<feature type="transmembrane region" description="Helical" evidence="5">
    <location>
        <begin position="1491"/>
        <end position="1511"/>
    </location>
</feature>
<reference evidence="7 8" key="1">
    <citation type="submission" date="2016-06" db="EMBL/GenBank/DDBJ databases">
        <authorList>
            <person name="Kjaerup R.B."/>
            <person name="Dalgaard T.S."/>
            <person name="Juul-Madsen H.R."/>
        </authorList>
    </citation>
    <scope>NUCLEOTIDE SEQUENCE [LARGE SCALE GENOMIC DNA]</scope>
    <source>
        <strain evidence="7 8">DSM 45248</strain>
    </source>
</reference>
<feature type="transmembrane region" description="Helical" evidence="5">
    <location>
        <begin position="1695"/>
        <end position="1718"/>
    </location>
</feature>
<dbReference type="FunFam" id="3.30.300.30:FF:000010">
    <property type="entry name" value="Enterobactin synthetase component F"/>
    <property type="match status" value="1"/>
</dbReference>
<dbReference type="InterPro" id="IPR010071">
    <property type="entry name" value="AA_adenyl_dom"/>
</dbReference>
<feature type="transmembrane region" description="Helical" evidence="5">
    <location>
        <begin position="1609"/>
        <end position="1635"/>
    </location>
</feature>
<dbReference type="SMART" id="SM00823">
    <property type="entry name" value="PKS_PP"/>
    <property type="match status" value="1"/>
</dbReference>
<dbReference type="Gene3D" id="3.30.559.10">
    <property type="entry name" value="Chloramphenicol acetyltransferase-like domain"/>
    <property type="match status" value="1"/>
</dbReference>
<dbReference type="GO" id="GO:0003824">
    <property type="term" value="F:catalytic activity"/>
    <property type="evidence" value="ECO:0007669"/>
    <property type="project" value="InterPro"/>
</dbReference>
<keyword evidence="5" id="KW-1133">Transmembrane helix</keyword>
<dbReference type="Gene3D" id="3.40.50.1820">
    <property type="entry name" value="alpha/beta hydrolase"/>
    <property type="match status" value="1"/>
</dbReference>
<dbReference type="SUPFAM" id="SSF52777">
    <property type="entry name" value="CoA-dependent acyltransferases"/>
    <property type="match status" value="2"/>
</dbReference>
<dbReference type="InterPro" id="IPR000873">
    <property type="entry name" value="AMP-dep_synth/lig_dom"/>
</dbReference>
<organism evidence="7 8">
    <name type="scientific">Micromonospora narathiwatensis</name>
    <dbReference type="NCBI Taxonomy" id="299146"/>
    <lineage>
        <taxon>Bacteria</taxon>
        <taxon>Bacillati</taxon>
        <taxon>Actinomycetota</taxon>
        <taxon>Actinomycetes</taxon>
        <taxon>Micromonosporales</taxon>
        <taxon>Micromonosporaceae</taxon>
        <taxon>Micromonospora</taxon>
    </lineage>
</organism>
<dbReference type="InterPro" id="IPR020845">
    <property type="entry name" value="AMP-binding_CS"/>
</dbReference>
<dbReference type="InterPro" id="IPR036736">
    <property type="entry name" value="ACP-like_sf"/>
</dbReference>
<dbReference type="CDD" id="cd06173">
    <property type="entry name" value="MFS_MefA_like"/>
    <property type="match status" value="1"/>
</dbReference>
<dbReference type="PANTHER" id="PTHR45527:SF1">
    <property type="entry name" value="FATTY ACID SYNTHASE"/>
    <property type="match status" value="1"/>
</dbReference>
<dbReference type="EMBL" id="LT594324">
    <property type="protein sequence ID" value="SBT46014.1"/>
    <property type="molecule type" value="Genomic_DNA"/>
</dbReference>
<accession>A0A1A8ZQ76</accession>
<comment type="cofactor">
    <cofactor evidence="1">
        <name>pantetheine 4'-phosphate</name>
        <dbReference type="ChEBI" id="CHEBI:47942"/>
    </cofactor>
</comment>
<dbReference type="PATRIC" id="fig|299146.4.peg.2586"/>
<sequence>MTNVDVPTRAAPIPPNSTFYRATGSPCLSFGQERIWFTEQLTPGTAAYVVHTTVRLRGPLDVDLLRAALDATATRHDSLRMRFTENADGEPVVAVLPEVRVPVTVTAAPTEPAAHELVAASVRTPFDLGAAPLLRALLVRLADEEHVLHLAMHHIVSDGWSLDLLLGEVAATYGALRDDGTPPPTPATAYVDYAAWQRDRLDGPATGDGFAYWAGALAGVPPLELPTDRPRPAVQSYAGDTHRFALDADLTDGLRRLGRAHRATLYMTLLTGLQAVLFRYTGQRDFAIGSPVAGRVVPELENLVGLFVNTLALRADLTPVRAADDAPGAEPSFADLLRRTRTTVVRALAHQEIPFERLVKELNVARDVSRAPVFQVLFALQNYARGGGRWPDGLSAEGVGTDAAAARFDLSLYVGETADGLRGMFVYSTDLFDAATVRRLAASFETLLRAAVARPDRPVADLDLLGPAERDRMLALARPDHDGAAGAVTGPATTLADLLGPHVAATPEAPAVVCGPDTVSYRELDRRANRLAHWLRAHGVGPDRLVGVLLEQSVELAVTLLGVLRAGGAYLPLDPEQPAARLGLMLADARPTVVLTSSDLRGRLPAETVATGLDEIAAEVAARPDTPPATATTGGNLAYVIYTSGSTGTPKGVAVAHRQVLRYLDGVADRFGIAPAARYGLLQSMSFDFSVTVFYLALATGGAVHLLPRRCTGAELAQRLRAQRIDYLKITPSHLAALAADAEPGDLLPTRALVLGGESSDLDRVVPLAAAGPARVFNHYGPTEATVGVATHEVTADAPGTGPVPTGRPLPHARVHVLDERMRPVPVGVTGELYLGGDRLARGYLNRPGLTAERFVPDPYGPPGARLYRTGDLGRWRSDGQLVFLGRRDHQVKIRGYRVELGEVEAALRDCPGVRQAVVLLRDERLVAYLEPVPDAVAPEPAELRRRLADRLPEHMVPSRWVRLDRLPLQEHGKVDRRALPEPTDDGPAGERVAPVGPVETLVAGIWRAVLGVAEVGATDDFFDLGGHSLLATQVVARLRRELPTVGVTAAVSVMDLFRHRTVRELAGLVVGTGAGTGGLLHELTPPVPAADRIATLVCVPYGGGSAVVYQPLADALPPGYRLLSVAVPGHDIGLADDPAPIEDVAADVVAEILARVAGPLILYGHCGPGGALAVEVARRLEAAGRDLLAVHLGAVFPFGRPAGGLLGPLLRQRLVERLRSDRIYRTWLQAQGTAVGSLAPDEVRFLIRAMRHDARVSEDYFTELMRRRVTPLRAPVVSVVGERDRGTDYHEERYREWHFLADRTALAVIDEGGHYFLKYRAGELAEIVTGVHRRLDAPPPPTPAEPDGTPPAWQLAGVSHRPAPVVDAEAAPGGPTARQPGRDERTPATAPPPSMRRFGLVAAGQVVSGMGTALTTFAIPLWIYTQTGSLARFALFAVLGLLPGLLVAPLAGALIDRTSRRRVLLLAGVAAGSANAVMAGLVLADRVEVWHFYPLTGWLSVALAFQRLAFVSAVPQLVPKRFLGHANGLTQTAVGLTQFTVPLVAVALLEAVGLRGILLLDVASYAFALGVLATVRFPRTLALQRRESIGAEIVAGLRYSLRRREFRAMLAFFAALNFFLFPALFLLSPLVLGFADLSDVARVALTGGVGAATGGLVMLVWGGPRRRRMRAVLLGTLGIAVAAVLTGLRPSLLVVGAGAFGMYLALGIVNGVYNTIIQTKVPPRAHGRVFALNQMVAQSTLPLGWGLVAPFAARVVEPLLLPDGALATTVGAVIGVGPGRGHGLLYVLFGLCIAMTALVSLATPVLARFDDEVPDAPPDDLVGIEERRARAAGMPEHRARVAVAGREVG</sequence>
<dbReference type="GO" id="GO:0008610">
    <property type="term" value="P:lipid biosynthetic process"/>
    <property type="evidence" value="ECO:0007669"/>
    <property type="project" value="UniProtKB-ARBA"/>
</dbReference>
<keyword evidence="5" id="KW-0812">Transmembrane</keyword>
<dbReference type="PROSITE" id="PS00455">
    <property type="entry name" value="AMP_BINDING"/>
    <property type="match status" value="1"/>
</dbReference>
<dbReference type="GO" id="GO:0043041">
    <property type="term" value="P:amino acid activation for nonribosomal peptide biosynthetic process"/>
    <property type="evidence" value="ECO:0007669"/>
    <property type="project" value="TreeGrafter"/>
</dbReference>
<feature type="transmembrane region" description="Helical" evidence="5">
    <location>
        <begin position="1785"/>
        <end position="1808"/>
    </location>
</feature>
<dbReference type="InterPro" id="IPR036259">
    <property type="entry name" value="MFS_trans_sf"/>
</dbReference>
<dbReference type="Gene3D" id="1.20.1250.20">
    <property type="entry name" value="MFS general substrate transporter like domains"/>
    <property type="match status" value="1"/>
</dbReference>
<dbReference type="RefSeq" id="WP_167666838.1">
    <property type="nucleotide sequence ID" value="NZ_LT594324.1"/>
</dbReference>
<dbReference type="PROSITE" id="PS00012">
    <property type="entry name" value="PHOSPHOPANTETHEINE"/>
    <property type="match status" value="1"/>
</dbReference>
<dbReference type="SUPFAM" id="SSF103473">
    <property type="entry name" value="MFS general substrate transporter"/>
    <property type="match status" value="1"/>
</dbReference>
<dbReference type="CDD" id="cd05930">
    <property type="entry name" value="A_NRPS"/>
    <property type="match status" value="1"/>
</dbReference>
<dbReference type="InterPro" id="IPR020802">
    <property type="entry name" value="TesA-like"/>
</dbReference>
<feature type="transmembrane region" description="Helical" evidence="5">
    <location>
        <begin position="1672"/>
        <end position="1689"/>
    </location>
</feature>
<feature type="transmembrane region" description="Helical" evidence="5">
    <location>
        <begin position="1401"/>
        <end position="1425"/>
    </location>
</feature>
<dbReference type="GO" id="GO:0072330">
    <property type="term" value="P:monocarboxylic acid biosynthetic process"/>
    <property type="evidence" value="ECO:0007669"/>
    <property type="project" value="UniProtKB-ARBA"/>
</dbReference>
<dbReference type="PROSITE" id="PS50075">
    <property type="entry name" value="CARRIER"/>
    <property type="match status" value="1"/>
</dbReference>
<dbReference type="GO" id="GO:0031177">
    <property type="term" value="F:phosphopantetheine binding"/>
    <property type="evidence" value="ECO:0007669"/>
    <property type="project" value="InterPro"/>
</dbReference>
<keyword evidence="2" id="KW-0596">Phosphopantetheine</keyword>
<dbReference type="InterPro" id="IPR009081">
    <property type="entry name" value="PP-bd_ACP"/>
</dbReference>
<dbReference type="PANTHER" id="PTHR45527">
    <property type="entry name" value="NONRIBOSOMAL PEPTIDE SYNTHETASE"/>
    <property type="match status" value="1"/>
</dbReference>
<dbReference type="FunFam" id="3.40.50.12780:FF:000012">
    <property type="entry name" value="Non-ribosomal peptide synthetase"/>
    <property type="match status" value="1"/>
</dbReference>
<evidence type="ECO:0000256" key="3">
    <source>
        <dbReference type="ARBA" id="ARBA00022553"/>
    </source>
</evidence>
<feature type="transmembrane region" description="Helical" evidence="5">
    <location>
        <begin position="1189"/>
        <end position="1211"/>
    </location>
</feature>
<keyword evidence="3" id="KW-0597">Phosphoprotein</keyword>
<evidence type="ECO:0000259" key="6">
    <source>
        <dbReference type="PROSITE" id="PS50075"/>
    </source>
</evidence>
<evidence type="ECO:0000256" key="4">
    <source>
        <dbReference type="SAM" id="MobiDB-lite"/>
    </source>
</evidence>
<feature type="transmembrane region" description="Helical" evidence="5">
    <location>
        <begin position="1431"/>
        <end position="1452"/>
    </location>
</feature>
<dbReference type="Pfam" id="PF00501">
    <property type="entry name" value="AMP-binding"/>
    <property type="match status" value="1"/>
</dbReference>
<dbReference type="InterPro" id="IPR029058">
    <property type="entry name" value="AB_hydrolase_fold"/>
</dbReference>
<dbReference type="FunFam" id="3.40.50.980:FF:000001">
    <property type="entry name" value="Non-ribosomal peptide synthetase"/>
    <property type="match status" value="1"/>
</dbReference>
<dbReference type="InterPro" id="IPR011701">
    <property type="entry name" value="MFS"/>
</dbReference>
<evidence type="ECO:0000256" key="5">
    <source>
        <dbReference type="SAM" id="Phobius"/>
    </source>
</evidence>
<dbReference type="SMART" id="SM00824">
    <property type="entry name" value="PKS_TE"/>
    <property type="match status" value="1"/>
</dbReference>
<dbReference type="FunFam" id="1.10.1200.10:FF:000016">
    <property type="entry name" value="Non-ribosomal peptide synthase"/>
    <property type="match status" value="1"/>
</dbReference>
<dbReference type="InterPro" id="IPR001031">
    <property type="entry name" value="Thioesterase"/>
</dbReference>
<dbReference type="Gene3D" id="3.40.50.980">
    <property type="match status" value="2"/>
</dbReference>
<dbReference type="Pfam" id="PF07690">
    <property type="entry name" value="MFS_1"/>
    <property type="match status" value="1"/>
</dbReference>
<keyword evidence="5" id="KW-0472">Membrane</keyword>
<feature type="transmembrane region" description="Helical" evidence="5">
    <location>
        <begin position="1523"/>
        <end position="1546"/>
    </location>
</feature>
<dbReference type="Gene3D" id="1.10.1200.10">
    <property type="entry name" value="ACP-like"/>
    <property type="match status" value="1"/>
</dbReference>
<feature type="transmembrane region" description="Helical" evidence="5">
    <location>
        <begin position="1760"/>
        <end position="1778"/>
    </location>
</feature>
<dbReference type="InterPro" id="IPR025110">
    <property type="entry name" value="AMP-bd_C"/>
</dbReference>
<dbReference type="SUPFAM" id="SSF56801">
    <property type="entry name" value="Acetyl-CoA synthetase-like"/>
    <property type="match status" value="1"/>
</dbReference>
<dbReference type="CDD" id="cd19531">
    <property type="entry name" value="LCL_NRPS-like"/>
    <property type="match status" value="1"/>
</dbReference>
<feature type="transmembrane region" description="Helical" evidence="5">
    <location>
        <begin position="1641"/>
        <end position="1660"/>
    </location>
</feature>
<dbReference type="GO" id="GO:0044550">
    <property type="term" value="P:secondary metabolite biosynthetic process"/>
    <property type="evidence" value="ECO:0007669"/>
    <property type="project" value="UniProtKB-ARBA"/>
</dbReference>
<dbReference type="Proteomes" id="UP000198765">
    <property type="component" value="Chromosome I"/>
</dbReference>
<dbReference type="Pfam" id="PF00668">
    <property type="entry name" value="Condensation"/>
    <property type="match status" value="1"/>
</dbReference>
<protein>
    <submittedName>
        <fullName evidence="7">Amino acid adenylation domain-containing protein</fullName>
    </submittedName>
</protein>
<dbReference type="Gene3D" id="3.30.300.30">
    <property type="match status" value="1"/>
</dbReference>
<dbReference type="GO" id="GO:0022857">
    <property type="term" value="F:transmembrane transporter activity"/>
    <property type="evidence" value="ECO:0007669"/>
    <property type="project" value="InterPro"/>
</dbReference>
<gene>
    <name evidence="7" type="ORF">GA0070621_2497</name>
</gene>
<feature type="transmembrane region" description="Helical" evidence="5">
    <location>
        <begin position="1730"/>
        <end position="1754"/>
    </location>
</feature>
<keyword evidence="8" id="KW-1185">Reference proteome</keyword>